<dbReference type="GO" id="GO:0005886">
    <property type="term" value="C:plasma membrane"/>
    <property type="evidence" value="ECO:0007669"/>
    <property type="project" value="TreeGrafter"/>
</dbReference>
<dbReference type="EMBL" id="KV745569">
    <property type="protein sequence ID" value="OCK74066.1"/>
    <property type="molecule type" value="Genomic_DNA"/>
</dbReference>
<dbReference type="CDD" id="cd17323">
    <property type="entry name" value="MFS_Tpo1_MDR_like"/>
    <property type="match status" value="1"/>
</dbReference>
<comment type="subcellular location">
    <subcellularLocation>
        <location evidence="1">Membrane</location>
        <topology evidence="1">Multi-pass membrane protein</topology>
    </subcellularLocation>
</comment>
<feature type="transmembrane region" description="Helical" evidence="5">
    <location>
        <begin position="411"/>
        <end position="431"/>
    </location>
</feature>
<dbReference type="InterPro" id="IPR036259">
    <property type="entry name" value="MFS_trans_sf"/>
</dbReference>
<keyword evidence="2 5" id="KW-0812">Transmembrane</keyword>
<evidence type="ECO:0000256" key="3">
    <source>
        <dbReference type="ARBA" id="ARBA00022989"/>
    </source>
</evidence>
<dbReference type="InterPro" id="IPR011701">
    <property type="entry name" value="MFS"/>
</dbReference>
<proteinExistence type="predicted"/>
<feature type="transmembrane region" description="Helical" evidence="5">
    <location>
        <begin position="97"/>
        <end position="117"/>
    </location>
</feature>
<evidence type="ECO:0000259" key="6">
    <source>
        <dbReference type="PROSITE" id="PS50850"/>
    </source>
</evidence>
<feature type="transmembrane region" description="Helical" evidence="5">
    <location>
        <begin position="340"/>
        <end position="361"/>
    </location>
</feature>
<accession>A0A8E2DYW7</accession>
<protein>
    <submittedName>
        <fullName evidence="7">MFS general substrate transporter</fullName>
    </submittedName>
</protein>
<gene>
    <name evidence="7" type="ORF">K432DRAFT_364049</name>
</gene>
<evidence type="ECO:0000256" key="5">
    <source>
        <dbReference type="SAM" id="Phobius"/>
    </source>
</evidence>
<dbReference type="Pfam" id="PF07690">
    <property type="entry name" value="MFS_1"/>
    <property type="match status" value="1"/>
</dbReference>
<feature type="transmembrane region" description="Helical" evidence="5">
    <location>
        <begin position="437"/>
        <end position="459"/>
    </location>
</feature>
<dbReference type="FunFam" id="1.20.1250.20:FF:000011">
    <property type="entry name" value="MFS multidrug transporter, putative"/>
    <property type="match status" value="1"/>
</dbReference>
<dbReference type="OrthoDB" id="3936150at2759"/>
<dbReference type="PROSITE" id="PS50850">
    <property type="entry name" value="MFS"/>
    <property type="match status" value="1"/>
</dbReference>
<feature type="transmembrane region" description="Helical" evidence="5">
    <location>
        <begin position="471"/>
        <end position="491"/>
    </location>
</feature>
<reference evidence="7 8" key="1">
    <citation type="journal article" date="2016" name="Nat. Commun.">
        <title>Ectomycorrhizal ecology is imprinted in the genome of the dominant symbiotic fungus Cenococcum geophilum.</title>
        <authorList>
            <consortium name="DOE Joint Genome Institute"/>
            <person name="Peter M."/>
            <person name="Kohler A."/>
            <person name="Ohm R.A."/>
            <person name="Kuo A."/>
            <person name="Krutzmann J."/>
            <person name="Morin E."/>
            <person name="Arend M."/>
            <person name="Barry K.W."/>
            <person name="Binder M."/>
            <person name="Choi C."/>
            <person name="Clum A."/>
            <person name="Copeland A."/>
            <person name="Grisel N."/>
            <person name="Haridas S."/>
            <person name="Kipfer T."/>
            <person name="LaButti K."/>
            <person name="Lindquist E."/>
            <person name="Lipzen A."/>
            <person name="Maire R."/>
            <person name="Meier B."/>
            <person name="Mihaltcheva S."/>
            <person name="Molinier V."/>
            <person name="Murat C."/>
            <person name="Poggeler S."/>
            <person name="Quandt C.A."/>
            <person name="Sperisen C."/>
            <person name="Tritt A."/>
            <person name="Tisserant E."/>
            <person name="Crous P.W."/>
            <person name="Henrissat B."/>
            <person name="Nehls U."/>
            <person name="Egli S."/>
            <person name="Spatafora J.W."/>
            <person name="Grigoriev I.V."/>
            <person name="Martin F.M."/>
        </authorList>
    </citation>
    <scope>NUCLEOTIDE SEQUENCE [LARGE SCALE GENOMIC DNA]</scope>
    <source>
        <strain evidence="7 8">CBS 459.81</strain>
    </source>
</reference>
<name>A0A8E2DYW7_9PEZI</name>
<feature type="transmembrane region" description="Helical" evidence="5">
    <location>
        <begin position="137"/>
        <end position="153"/>
    </location>
</feature>
<dbReference type="PANTHER" id="PTHR23502">
    <property type="entry name" value="MAJOR FACILITATOR SUPERFAMILY"/>
    <property type="match status" value="1"/>
</dbReference>
<dbReference type="SUPFAM" id="SSF103473">
    <property type="entry name" value="MFS general substrate transporter"/>
    <property type="match status" value="1"/>
</dbReference>
<sequence>MLLPCHSISRSSEREDLSAYEARVEFSEVTLNNDPSPSPVETLPGEKDHHAEKKLILSDRETICRARAFPDDTTPILLIFSQHDIDNPRNWSRARKWYITCFVSMLNVLTCLCAGGYSSGAPEISSEFHVSSEVATLGLSMYILGFAIGPLLLAPLSEHWGRNPIYIWSWLLLVLLQIPVALAPNMGTVIGCRFLQGFFGSSPLTNSGGTVSDLWVRDKSGSAMAVYGLSSTLGPPLALPITGFLAVYKGWRFLFWFFMAVLGAAWVLMVLTLPETRHTIILQRKTHRVRAQLAAEGLKAASNIIDATAAERKGWVKLFSVTLTRPIRFLLTEPITTSAAIYNGFIYGLIFLFNEAFPIVFSSPPHSFSPGLTSLTFLGLCVGSLFAFFLHPVQEHYYRQHCTPEARMWMALPGSFLLPIGLFMFGWTSSLSTPCGWLAPVVGSALFGAGVFIVILAVLNYVVDSYHAYSASALAGVILVRNLVGAGFPMFAAQMYGSLGPKWASSVLGFLGLILCGIPWWFFYCGVGIRRRSSWAMENRGE</sequence>
<feature type="transmembrane region" description="Helical" evidence="5">
    <location>
        <begin position="253"/>
        <end position="274"/>
    </location>
</feature>
<keyword evidence="8" id="KW-1185">Reference proteome</keyword>
<dbReference type="Proteomes" id="UP000250266">
    <property type="component" value="Unassembled WGS sequence"/>
</dbReference>
<dbReference type="Gene3D" id="1.20.1250.20">
    <property type="entry name" value="MFS general substrate transporter like domains"/>
    <property type="match status" value="1"/>
</dbReference>
<feature type="domain" description="Major facilitator superfamily (MFS) profile" evidence="6">
    <location>
        <begin position="99"/>
        <end position="542"/>
    </location>
</feature>
<dbReference type="PANTHER" id="PTHR23502:SF24">
    <property type="entry name" value="TRANSPORTER, PUTATIVE-RELATED"/>
    <property type="match status" value="1"/>
</dbReference>
<keyword evidence="3 5" id="KW-1133">Transmembrane helix</keyword>
<organism evidence="7 8">
    <name type="scientific">Lepidopterella palustris CBS 459.81</name>
    <dbReference type="NCBI Taxonomy" id="1314670"/>
    <lineage>
        <taxon>Eukaryota</taxon>
        <taxon>Fungi</taxon>
        <taxon>Dikarya</taxon>
        <taxon>Ascomycota</taxon>
        <taxon>Pezizomycotina</taxon>
        <taxon>Dothideomycetes</taxon>
        <taxon>Pleosporomycetidae</taxon>
        <taxon>Mytilinidiales</taxon>
        <taxon>Argynnaceae</taxon>
        <taxon>Lepidopterella</taxon>
    </lineage>
</organism>
<evidence type="ECO:0000256" key="1">
    <source>
        <dbReference type="ARBA" id="ARBA00004141"/>
    </source>
</evidence>
<evidence type="ECO:0000256" key="2">
    <source>
        <dbReference type="ARBA" id="ARBA00022692"/>
    </source>
</evidence>
<evidence type="ECO:0000256" key="4">
    <source>
        <dbReference type="ARBA" id="ARBA00023136"/>
    </source>
</evidence>
<dbReference type="AlphaFoldDB" id="A0A8E2DYW7"/>
<evidence type="ECO:0000313" key="8">
    <source>
        <dbReference type="Proteomes" id="UP000250266"/>
    </source>
</evidence>
<feature type="transmembrane region" description="Helical" evidence="5">
    <location>
        <begin position="165"/>
        <end position="183"/>
    </location>
</feature>
<dbReference type="InterPro" id="IPR020846">
    <property type="entry name" value="MFS_dom"/>
</dbReference>
<feature type="transmembrane region" description="Helical" evidence="5">
    <location>
        <begin position="503"/>
        <end position="524"/>
    </location>
</feature>
<evidence type="ECO:0000313" key="7">
    <source>
        <dbReference type="EMBL" id="OCK74066.1"/>
    </source>
</evidence>
<feature type="transmembrane region" description="Helical" evidence="5">
    <location>
        <begin position="367"/>
        <end position="390"/>
    </location>
</feature>
<keyword evidence="4 5" id="KW-0472">Membrane</keyword>
<dbReference type="GO" id="GO:0022857">
    <property type="term" value="F:transmembrane transporter activity"/>
    <property type="evidence" value="ECO:0007669"/>
    <property type="project" value="InterPro"/>
</dbReference>